<dbReference type="Pfam" id="PF03973">
    <property type="entry name" value="Triabin"/>
    <property type="match status" value="1"/>
</dbReference>
<evidence type="ECO:0000256" key="4">
    <source>
        <dbReference type="ARBA" id="ARBA00023157"/>
    </source>
</evidence>
<comment type="similarity">
    <text evidence="5">Belongs to the calycin superfamily. Triabin family.</text>
</comment>
<dbReference type="Pfam" id="PF00061">
    <property type="entry name" value="Lipocalin"/>
    <property type="match status" value="10"/>
</dbReference>
<dbReference type="GO" id="GO:0006629">
    <property type="term" value="P:lipid metabolic process"/>
    <property type="evidence" value="ECO:0007669"/>
    <property type="project" value="TreeGrafter"/>
</dbReference>
<comment type="caution">
    <text evidence="8">The sequence shown here is derived from an EMBL/GenBank/DDBJ whole genome shotgun (WGS) entry which is preliminary data.</text>
</comment>
<feature type="domain" description="Lipocalin/cytosolic fatty-acid binding" evidence="7">
    <location>
        <begin position="3259"/>
        <end position="3396"/>
    </location>
</feature>
<evidence type="ECO:0000256" key="1">
    <source>
        <dbReference type="ARBA" id="ARBA00004613"/>
    </source>
</evidence>
<feature type="domain" description="Lipocalin/cytosolic fatty-acid binding" evidence="6">
    <location>
        <begin position="1299"/>
        <end position="1431"/>
    </location>
</feature>
<accession>A0A9P0TUJ8</accession>
<feature type="domain" description="Lipocalin/cytosolic fatty-acid binding" evidence="7">
    <location>
        <begin position="396"/>
        <end position="516"/>
    </location>
</feature>
<keyword evidence="9" id="KW-1185">Reference proteome</keyword>
<evidence type="ECO:0000313" key="8">
    <source>
        <dbReference type="EMBL" id="CAH4038096.1"/>
    </source>
</evidence>
<feature type="domain" description="Lipocalin/cytosolic fatty-acid binding" evidence="6">
    <location>
        <begin position="2555"/>
        <end position="2687"/>
    </location>
</feature>
<dbReference type="InterPro" id="IPR005657">
    <property type="entry name" value="Triabi/Procalin"/>
</dbReference>
<dbReference type="PRINTS" id="PR01273">
    <property type="entry name" value="INVTBRTCOLOR"/>
</dbReference>
<evidence type="ECO:0000256" key="5">
    <source>
        <dbReference type="ARBA" id="ARBA00034121"/>
    </source>
</evidence>
<evidence type="ECO:0000259" key="6">
    <source>
        <dbReference type="Pfam" id="PF00061"/>
    </source>
</evidence>
<dbReference type="PANTHER" id="PTHR10612:SF34">
    <property type="entry name" value="APOLIPOPROTEIN D"/>
    <property type="match status" value="1"/>
</dbReference>
<feature type="domain" description="Lipocalin/cytosolic fatty-acid binding" evidence="6">
    <location>
        <begin position="1657"/>
        <end position="1772"/>
    </location>
</feature>
<dbReference type="GO" id="GO:0005737">
    <property type="term" value="C:cytoplasm"/>
    <property type="evidence" value="ECO:0007669"/>
    <property type="project" value="TreeGrafter"/>
</dbReference>
<feature type="domain" description="Lipocalin/cytosolic fatty-acid binding" evidence="6">
    <location>
        <begin position="2379"/>
        <end position="2510"/>
    </location>
</feature>
<dbReference type="InterPro" id="IPR003057">
    <property type="entry name" value="Invtbrt_color"/>
</dbReference>
<feature type="domain" description="Lipocalin/cytosolic fatty-acid binding" evidence="7">
    <location>
        <begin position="929"/>
        <end position="1024"/>
    </location>
</feature>
<feature type="domain" description="Lipocalin/cytosolic fatty-acid binding" evidence="6">
    <location>
        <begin position="582"/>
        <end position="694"/>
    </location>
</feature>
<evidence type="ECO:0000259" key="7">
    <source>
        <dbReference type="Pfam" id="PF08212"/>
    </source>
</evidence>
<dbReference type="Pfam" id="PF08212">
    <property type="entry name" value="Lipocalin_2"/>
    <property type="match status" value="4"/>
</dbReference>
<dbReference type="Gene3D" id="2.40.128.20">
    <property type="match status" value="19"/>
</dbReference>
<reference evidence="8" key="1">
    <citation type="submission" date="2022-05" db="EMBL/GenBank/DDBJ databases">
        <authorList>
            <person name="Okamura Y."/>
        </authorList>
    </citation>
    <scope>NUCLEOTIDE SEQUENCE</scope>
</reference>
<dbReference type="InterPro" id="IPR022272">
    <property type="entry name" value="Lipocalin_CS"/>
</dbReference>
<dbReference type="SUPFAM" id="SSF50814">
    <property type="entry name" value="Lipocalins"/>
    <property type="match status" value="19"/>
</dbReference>
<feature type="domain" description="Lipocalin/cytosolic fatty-acid binding" evidence="7">
    <location>
        <begin position="2911"/>
        <end position="3002"/>
    </location>
</feature>
<dbReference type="InterPro" id="IPR000566">
    <property type="entry name" value="Lipocln_cytosolic_FA-bd_dom"/>
</dbReference>
<comment type="subcellular location">
    <subcellularLocation>
        <location evidence="1">Secreted</location>
    </subcellularLocation>
</comment>
<dbReference type="PANTHER" id="PTHR10612">
    <property type="entry name" value="APOLIPOPROTEIN D"/>
    <property type="match status" value="1"/>
</dbReference>
<evidence type="ECO:0000313" key="9">
    <source>
        <dbReference type="Proteomes" id="UP001152562"/>
    </source>
</evidence>
<dbReference type="GO" id="GO:0005576">
    <property type="term" value="C:extracellular region"/>
    <property type="evidence" value="ECO:0007669"/>
    <property type="project" value="UniProtKB-SubCell"/>
</dbReference>
<proteinExistence type="inferred from homology"/>
<dbReference type="EMBL" id="CALOZG010000086">
    <property type="protein sequence ID" value="CAH4038096.1"/>
    <property type="molecule type" value="Genomic_DNA"/>
</dbReference>
<evidence type="ECO:0000256" key="2">
    <source>
        <dbReference type="ARBA" id="ARBA00022525"/>
    </source>
</evidence>
<dbReference type="GO" id="GO:0000302">
    <property type="term" value="P:response to reactive oxygen species"/>
    <property type="evidence" value="ECO:0007669"/>
    <property type="project" value="TreeGrafter"/>
</dbReference>
<keyword evidence="2" id="KW-0964">Secreted</keyword>
<organism evidence="8 9">
    <name type="scientific">Pieris brassicae</name>
    <name type="common">White butterfly</name>
    <name type="synonym">Large white butterfly</name>
    <dbReference type="NCBI Taxonomy" id="7116"/>
    <lineage>
        <taxon>Eukaryota</taxon>
        <taxon>Metazoa</taxon>
        <taxon>Ecdysozoa</taxon>
        <taxon>Arthropoda</taxon>
        <taxon>Hexapoda</taxon>
        <taxon>Insecta</taxon>
        <taxon>Pterygota</taxon>
        <taxon>Neoptera</taxon>
        <taxon>Endopterygota</taxon>
        <taxon>Lepidoptera</taxon>
        <taxon>Glossata</taxon>
        <taxon>Ditrysia</taxon>
        <taxon>Papilionoidea</taxon>
        <taxon>Pieridae</taxon>
        <taxon>Pierinae</taxon>
        <taxon>Pieris</taxon>
    </lineage>
</organism>
<gene>
    <name evidence="8" type="ORF">PIBRA_LOCUS13698</name>
</gene>
<dbReference type="CDD" id="cd00301">
    <property type="entry name" value="lipocalin_FABP"/>
    <property type="match status" value="2"/>
</dbReference>
<dbReference type="InterPro" id="IPR012674">
    <property type="entry name" value="Calycin"/>
</dbReference>
<name>A0A9P0TUJ8_PIEBR</name>
<dbReference type="GO" id="GO:0031409">
    <property type="term" value="F:pigment binding"/>
    <property type="evidence" value="ECO:0007669"/>
    <property type="project" value="InterPro"/>
</dbReference>
<dbReference type="GO" id="GO:0030682">
    <property type="term" value="P:symbiont-mediated perturbation of host defenses"/>
    <property type="evidence" value="ECO:0007669"/>
    <property type="project" value="InterPro"/>
</dbReference>
<sequence>MFLLLSVLIGLSSAQILQDGKCDTNIALEDNFNLEAFTGKWHNIEGTPGPLQSGDCSTLEITSRGTITTETSTLDVKLRSVNENFLRESSGVITARNGTAKLTINLESIAEPIIFQIMVTNYENYALAFSCENVGTTQRNVHIWQLGRDTSFPTEMIINLMNNTMYRNFELTRADLSVVDNSGAACHVLPVIPPGQAIILPGQCDPNLRVEQEFNPEQFKGVWHQIASYYTPNTQGQCNRAEYTLRGDVIDVVNSEVNNGTLRTITGSATISSSDGSAKLNVTLEVIPDYFVSQPLWILATNYNTYAVSYTCVDLPEDRKQVTSWILSRSRNLTDEARTEVNRVIDSYYDLNRQYFVDADQSDDACFYLPPPTGKPVVFRGQCDESIKVMLNFTAELYGGLWYNIESYPSPNQQGSCRNARYSLADDGTVDVFNTQVIGEELLTINGVATVSNDGSARLRVSFPIPGTNRTTLTDYWVLSTDYKSYAIVYSCTNLNEDERSVYVWKLSRTKELPAEADTEFDVVSKDIPVINQMYLEKDNQNKTACFYYPKERPGVPVVFPGRCSDDDIPVINNFNASAFTGVWFEIQAYPKEFQPGQCIRHDYSQSGNNLTLTTSSVDNQFLTISTSDLVTSGSSGKLSINTVGPNGTTITIPFWILSVDYNDYAFAYSCMDLEEDHRAIYSWKLSRNQNGLSTEAHGNIDNVMSNVVVLERRYYENVDQTDNACFYLPDLAPGEPVILEGQCDLDIPVVENFNATEYLGRWRLIESYPAEQQTGTCNEAYYSAGSGNTIEVVNSQVVGDELNSVTGTAEVESNGKLKVTFPNSPDPAYITIINTDYKSYSLVYSCTNLPDNKQRIFSWKLSRTQSLTEDATESINTIMNNIRVLNNKYFQKVDQSDIACFYLPPPGPYPVIFRGQCDPNITTVPKFEASRYLNLWHNIESYPSTFQTGTCNNAFYSAGTTSDVDVYNTQVIDRQLDTIRGTANLAGDPDVGKLIVSFPIAGTNQTTSTDYLILATDYISYALVYTCYKVDEEHRAVLSWKLSRSKSLTTDAHTAINAVINTIPVLNQKYYERNNQSAEGCFYFPDPEPGKVVEFPGKCDQNIPAIPNFNFTAFRGTWYEIQAYPKEQQTGQCVSHTYSEAGSNTLQLISNQVLNQGLIQTNSDVRLTSSQDPSGKLTITIRTNGSDEEIPFWVLSTDYEDYALAYSCVDIPNHDRRKVFSWKLSRSKTLSTAGDLAITNAMSDIDVLDRQYYQNINQSYSACFYLPDIPHGEPVIFPGKCDLDIPVVRDFNVTRYLGRWRMLETYHSEFQRGTCNDATYTLLNDGTVSALNSQVINEELDTITGIASASSDGSAKLSVKFPTTTEAADYWVLNTDYDSYALVYSCKNLENNQKRVWSWKLSRNRELSTTAIDNINSVIRDIDVLNSRYYKTVGHTDKDCFYYPVPDGRPVKFRGQCDESISGVNLFRAGDYLNLWHNIESYPSNFQTGTCNNAFYSAGTTSDVDVYNTQVIDRQLDTIRGTANLAGDPNVGELIVSFPIAGTNQTTSTDYLILATDYISYALVYTCYKVDEEHRAVLSWKLSRSKSLTTDAHTAINAVINTIPVLNQKYYERNNQSAEGCFYFPDPEPGKVVEFPGKCDQNIPAIPNFNFTAFRGTWYEIQAYPKEQQTGQCVSHTYSEAGSNTLQLISNQVLNQGLIQTNSDVRLTSSQDPSGKLTITIRTNGSDEEIPFWVLSTDYEDYALAYSCVDIPNHDRRKVFSWKLSRSKTLSTAGDLAITNAMSDIDVLDRQYYQNINQSYSACFYLPDIPHGEPVIFPGKCDLDIPVVRDFNVTRYLGRWRMLETYHSEFQRGTCNDATYTLLNDGTVSALNSQVINEELDTITGIASASSDGSAKLSVKFPTTTEAADYWVLNTDYDSYALVYSCKNLENNQKRVWSWKLSRNRELSTTAIDNINSVIRDIDVLNSRYYKTVGHTDKDCFYYPVPDGRPVKFRGQCDESISGVNLFRAGDYLNLWHNIESYPSNFQTGTCNNAFYSAGTTSDVDVYNTQVIDRQLDTIRGTANLAGDPNVGELIVSFPIAGTNQTTSTDYLILATDYISYALVYTCYKVDEEHRAVLSWKLSRSKSLTTDAHTAINAVINTIPVLNQKYYERNNQSAEGCFYFPDPEPGKVVEFPGKCDQNIPAIPNFNFTAFRGTWYEIQAYPKEQQTGQCVSHTYSEAGSNTLQLISNQVLNQGLIQTNSDVRLTSSQDPSGKLTITIRTNGSDEEIPFWVLSTDYEDYALAYSCVDIPNHDRRKVFSWKLSRSKTLSTAGDLAITNAMSDIDVLDRQYYQNINQSYSACFYLPDIPHGEPVIFPGKCDLDIPVVRDFNVTRYLGRWRMLETYHSEFQRGTCNDATYTLLNDGTVSALNSQVINEELDTITGIASASSDGSAKLSVKFPTTTEAADYWVLNTDYDSYALVYSCKNLENNQKRVWSWKLSRTTELSPSANDNINAIIERTNVLNSRYYSKIQHSVDACFYYPEDNGQPLVFRGPCEENVPLVNNFNASNYLGSWYDIESYPTAYQFGSCPSATYTLNNPVVDVYNTEVINKRLSSVNGVAVPYSDGSSRLTVSFPIPGTALTTNTPYWILATDYLNYALVYSCVNDENKENRRVSSWKLSRTKYLSEESNTHINNVMNSVKVLRSKYYKERGHLDSNCFYFPENNGGPVKMPGECAASTIAIDNFDKEAFTGPWYEVSRFPSELKSGECVSNEFVSSNNGFTMKKTYVSDEELIEAKGSATLSNDTRGILTVNLTDGSGAIYETTMYVIDVNYTDYALLYGCRDIGEGRKQVYSWKLSRRQAGLSPEAVDSINKVVSDSLELWEGYYEDTDQTDKGCFHYPEYDTLPEEIVLIGRCDDSIKGVANFNASAYLGNWIEVASYPQRFQNGDCARAYYTSTDGVVVNVMNTQVINRSLDVAYATARVASNDSTGVLDVTFTMPVSITSNYYILATDYESYALVYSCRNLENGKRQVGSWKLRRGKMLSQEAEAIMDDVISNTEGLIQRNYKSTSQTEDACFYIPEADRNTPPVFRGQCQDVKGVEGFDIEKYVGWWHEIENYPSSQSGSCISSELVATENSYQMIDTSVRNNSATVITSTVTASSDGRLIKTFSDGSSVELLVIVTDYETFSLLYSCENINDDYKRVWSAKLSKTRELSENAQNVISQYMESNRVLEEKFYFSVNQSDSVCFHYPEITGDQVIIPGQCDDSIPVETSFDTAQYTGTWYQIERYPQRFESGNCTGARYSYNTVSSVITVQNWQVIDGTLDTVEGNATVTSVDGSAKLVVNLPVRGTDDPNPPMVSMDLYILKTDYISYSLAYSCVNRGPYKRAIGAWKLSRTRTMTEAGNTAITEYAVNRQEFNEDYFLKVGQSETCSQPSSGVIARSGIIVLIISIAILNFL</sequence>
<evidence type="ECO:0000256" key="3">
    <source>
        <dbReference type="ARBA" id="ARBA00022729"/>
    </source>
</evidence>
<keyword evidence="4" id="KW-1015">Disulfide bond</keyword>
<keyword evidence="3" id="KW-0732">Signal</keyword>
<feature type="domain" description="Lipocalin/cytosolic fatty-acid binding" evidence="6">
    <location>
        <begin position="761"/>
        <end position="891"/>
    </location>
</feature>
<feature type="domain" description="Lipocalin/cytosolic fatty-acid binding" evidence="6">
    <location>
        <begin position="1117"/>
        <end position="1232"/>
    </location>
</feature>
<feature type="domain" description="Lipocalin/cytosolic fatty-acid binding" evidence="6">
    <location>
        <begin position="1839"/>
        <end position="1971"/>
    </location>
</feature>
<dbReference type="PROSITE" id="PS00213">
    <property type="entry name" value="LIPOCALIN"/>
    <property type="match status" value="7"/>
</dbReference>
<dbReference type="Proteomes" id="UP001152562">
    <property type="component" value="Unassembled WGS sequence"/>
</dbReference>
<feature type="domain" description="Lipocalin/cytosolic fatty-acid binding" evidence="6">
    <location>
        <begin position="221"/>
        <end position="362"/>
    </location>
</feature>
<feature type="domain" description="Lipocalin/cytosolic fatty-acid binding" evidence="6">
    <location>
        <begin position="2197"/>
        <end position="2312"/>
    </location>
</feature>
<protein>
    <recommendedName>
        <fullName evidence="6 7">Lipocalin/cytosolic fatty-acid binding domain-containing protein</fullName>
    </recommendedName>
</protein>